<dbReference type="AlphaFoldDB" id="A0A0H3LSB6"/>
<proteinExistence type="predicted"/>
<organism evidence="1 2">
    <name type="scientific">Bordetella bronchiseptica (strain ATCC BAA-588 / NCTC 13252 / RB50)</name>
    <name type="common">Alcaligenes bronchisepticus</name>
    <dbReference type="NCBI Taxonomy" id="257310"/>
    <lineage>
        <taxon>Bacteria</taxon>
        <taxon>Pseudomonadati</taxon>
        <taxon>Pseudomonadota</taxon>
        <taxon>Betaproteobacteria</taxon>
        <taxon>Burkholderiales</taxon>
        <taxon>Alcaligenaceae</taxon>
        <taxon>Bordetella</taxon>
    </lineage>
</organism>
<name>A0A0H3LSB6_BORBR</name>
<dbReference type="InterPro" id="IPR021505">
    <property type="entry name" value="Phage_B3_Orf6"/>
</dbReference>
<dbReference type="eggNOG" id="ENOG502ZBJ1">
    <property type="taxonomic scope" value="Bacteria"/>
</dbReference>
<dbReference type="Pfam" id="PF11363">
    <property type="entry name" value="DUF3164"/>
    <property type="match status" value="1"/>
</dbReference>
<dbReference type="RefSeq" id="WP_010926915.1">
    <property type="nucleotide sequence ID" value="NC_002927.3"/>
</dbReference>
<evidence type="ECO:0000313" key="2">
    <source>
        <dbReference type="Proteomes" id="UP000001027"/>
    </source>
</evidence>
<reference evidence="2" key="1">
    <citation type="journal article" date="2003" name="Nat. Genet.">
        <title>Comparative analysis of the genome sequences of Bordetella pertussis, Bordetella parapertussis and Bordetella bronchiseptica.</title>
        <authorList>
            <person name="Parkhill J."/>
            <person name="Sebaihia M."/>
            <person name="Preston A."/>
            <person name="Murphy L.D."/>
            <person name="Thomson N.R."/>
            <person name="Harris D.E."/>
            <person name="Holden M.T.G."/>
            <person name="Churcher C.M."/>
            <person name="Bentley S.D."/>
            <person name="Mungall K.L."/>
            <person name="Cerdeno-Tarraga A.-M."/>
            <person name="Temple L."/>
            <person name="James K.D."/>
            <person name="Harris B."/>
            <person name="Quail M.A."/>
            <person name="Achtman M."/>
            <person name="Atkin R."/>
            <person name="Baker S."/>
            <person name="Basham D."/>
            <person name="Bason N."/>
            <person name="Cherevach I."/>
            <person name="Chillingworth T."/>
            <person name="Collins M."/>
            <person name="Cronin A."/>
            <person name="Davis P."/>
            <person name="Doggett J."/>
            <person name="Feltwell T."/>
            <person name="Goble A."/>
            <person name="Hamlin N."/>
            <person name="Hauser H."/>
            <person name="Holroyd S."/>
            <person name="Jagels K."/>
            <person name="Leather S."/>
            <person name="Moule S."/>
            <person name="Norberczak H."/>
            <person name="O'Neil S."/>
            <person name="Ormond D."/>
            <person name="Price C."/>
            <person name="Rabbinowitsch E."/>
            <person name="Rutter S."/>
            <person name="Sanders M."/>
            <person name="Saunders D."/>
            <person name="Seeger K."/>
            <person name="Sharp S."/>
            <person name="Simmonds M."/>
            <person name="Skelton J."/>
            <person name="Squares R."/>
            <person name="Squares S."/>
            <person name="Stevens K."/>
            <person name="Unwin L."/>
            <person name="Whitehead S."/>
            <person name="Barrell B.G."/>
            <person name="Maskell D.J."/>
        </authorList>
    </citation>
    <scope>NUCLEOTIDE SEQUENCE [LARGE SCALE GENOMIC DNA]</scope>
    <source>
        <strain evidence="2">ATCC BAA-588 / NCTC 13252 / RB50</strain>
    </source>
</reference>
<dbReference type="EMBL" id="BX640448">
    <property type="protein sequence ID" value="CAE35625.1"/>
    <property type="molecule type" value="Genomic_DNA"/>
</dbReference>
<evidence type="ECO:0000313" key="1">
    <source>
        <dbReference type="EMBL" id="CAE35625.1"/>
    </source>
</evidence>
<dbReference type="KEGG" id="bbr:BB3652"/>
<sequence>MSYTRTAPPGYKADGQGRLTPLTAIKPIDLLRDDLVTKIVEEAKEESLRLAEFKANAFKDIAAFVDISAEQYGVSLGGRKGNLTLYSFDQRYKLIRAMDETLVFDERLQVAKALIDQCLVDWTADARPELKAIIDRAFEVDKAGNINTDRVLALRRIQSTDERWIQAMQAISDSTMPAGSKSYIRAYERVGMTDRYEQIPLGVANV</sequence>
<evidence type="ECO:0008006" key="3">
    <source>
        <dbReference type="Google" id="ProtNLM"/>
    </source>
</evidence>
<accession>A0A0H3LSB6</accession>
<dbReference type="Proteomes" id="UP000001027">
    <property type="component" value="Chromosome"/>
</dbReference>
<gene>
    <name evidence="1" type="ordered locus">BB3652</name>
</gene>
<dbReference type="HOGENOM" id="CLU_086570_1_0_4"/>
<protein>
    <recommendedName>
        <fullName evidence="3">Sulfate transporter</fullName>
    </recommendedName>
</protein>